<dbReference type="SUPFAM" id="SSF63829">
    <property type="entry name" value="Calcium-dependent phosphotriesterase"/>
    <property type="match status" value="1"/>
</dbReference>
<feature type="binding site" evidence="3">
    <location>
        <position position="196"/>
    </location>
    <ligand>
        <name>a divalent metal cation</name>
        <dbReference type="ChEBI" id="CHEBI:60240"/>
    </ligand>
</feature>
<keyword evidence="6" id="KW-1185">Reference proteome</keyword>
<comment type="cofactor">
    <cofactor evidence="3">
        <name>Zn(2+)</name>
        <dbReference type="ChEBI" id="CHEBI:29105"/>
    </cofactor>
    <text evidence="3">Binds 1 divalent metal cation per subunit.</text>
</comment>
<accession>A0A840QKH8</accession>
<dbReference type="Proteomes" id="UP000584374">
    <property type="component" value="Unassembled WGS sequence"/>
</dbReference>
<organism evidence="5 6">
    <name type="scientific">Saccharopolyspora phatthalungensis</name>
    <dbReference type="NCBI Taxonomy" id="664693"/>
    <lineage>
        <taxon>Bacteria</taxon>
        <taxon>Bacillati</taxon>
        <taxon>Actinomycetota</taxon>
        <taxon>Actinomycetes</taxon>
        <taxon>Pseudonocardiales</taxon>
        <taxon>Pseudonocardiaceae</taxon>
        <taxon>Saccharopolyspora</taxon>
    </lineage>
</organism>
<evidence type="ECO:0000259" key="4">
    <source>
        <dbReference type="Pfam" id="PF08450"/>
    </source>
</evidence>
<evidence type="ECO:0000256" key="1">
    <source>
        <dbReference type="ARBA" id="ARBA00008853"/>
    </source>
</evidence>
<comment type="caution">
    <text evidence="5">The sequence shown here is derived from an EMBL/GenBank/DDBJ whole genome shotgun (WGS) entry which is preliminary data.</text>
</comment>
<protein>
    <submittedName>
        <fullName evidence="5">Sugar lactone lactonase YvrE</fullName>
    </submittedName>
</protein>
<evidence type="ECO:0000256" key="2">
    <source>
        <dbReference type="PIRSR" id="PIRSR605511-1"/>
    </source>
</evidence>
<dbReference type="PANTHER" id="PTHR10907:SF47">
    <property type="entry name" value="REGUCALCIN"/>
    <property type="match status" value="1"/>
</dbReference>
<gene>
    <name evidence="5" type="ORF">BJ970_006522</name>
</gene>
<dbReference type="GO" id="GO:0005509">
    <property type="term" value="F:calcium ion binding"/>
    <property type="evidence" value="ECO:0007669"/>
    <property type="project" value="TreeGrafter"/>
</dbReference>
<evidence type="ECO:0000313" key="5">
    <source>
        <dbReference type="EMBL" id="MBB5158923.1"/>
    </source>
</evidence>
<sequence length="293" mass="31223">MRSFEPLGPARSRLGEAPTWLPGSAELWHVDVHNGLFRRTSWDSGTTADRRVGDRVTFVLPCADGSALVSVADGIGALPGTGIARPQLPVEPDLPLTSINDGKCDPHGRLWFDTLDRPQREAHCALYRLDDVEHASVQVAGVILGNGLGWSPAGDRLYFVDSRRQRIDVFDYDLDTGLLGERRVLAEIDADEGMPDGLAVDGEGAIWVALFGGGKLHRYGPDGVLQERIPVPVRYPTSVAFAGPDLTDLVVTSAYAHIVDAGEKPSDLDGAVLVTASGTAGCCPPPCATSFTS</sequence>
<dbReference type="EMBL" id="JACHIW010000002">
    <property type="protein sequence ID" value="MBB5158923.1"/>
    <property type="molecule type" value="Genomic_DNA"/>
</dbReference>
<dbReference type="Pfam" id="PF08450">
    <property type="entry name" value="SGL"/>
    <property type="match status" value="1"/>
</dbReference>
<feature type="binding site" evidence="3">
    <location>
        <position position="146"/>
    </location>
    <ligand>
        <name>a divalent metal cation</name>
        <dbReference type="ChEBI" id="CHEBI:60240"/>
    </ligand>
</feature>
<dbReference type="InterPro" id="IPR013658">
    <property type="entry name" value="SGL"/>
</dbReference>
<feature type="active site" description="Proton donor/acceptor" evidence="2">
    <location>
        <position position="196"/>
    </location>
</feature>
<keyword evidence="3" id="KW-0479">Metal-binding</keyword>
<keyword evidence="3" id="KW-0862">Zinc</keyword>
<evidence type="ECO:0000313" key="6">
    <source>
        <dbReference type="Proteomes" id="UP000584374"/>
    </source>
</evidence>
<comment type="similarity">
    <text evidence="1">Belongs to the SMP-30/CGR1 family.</text>
</comment>
<evidence type="ECO:0000256" key="3">
    <source>
        <dbReference type="PIRSR" id="PIRSR605511-2"/>
    </source>
</evidence>
<dbReference type="AlphaFoldDB" id="A0A840QKH8"/>
<dbReference type="Gene3D" id="2.120.10.30">
    <property type="entry name" value="TolB, C-terminal domain"/>
    <property type="match status" value="1"/>
</dbReference>
<reference evidence="5 6" key="1">
    <citation type="submission" date="2020-08" db="EMBL/GenBank/DDBJ databases">
        <title>Sequencing the genomes of 1000 actinobacteria strains.</title>
        <authorList>
            <person name="Klenk H.-P."/>
        </authorList>
    </citation>
    <scope>NUCLEOTIDE SEQUENCE [LARGE SCALE GENOMIC DNA]</scope>
    <source>
        <strain evidence="5 6">DSM 45584</strain>
    </source>
</reference>
<proteinExistence type="inferred from homology"/>
<dbReference type="PRINTS" id="PR01790">
    <property type="entry name" value="SMP30FAMILY"/>
</dbReference>
<feature type="binding site" evidence="3">
    <location>
        <position position="16"/>
    </location>
    <ligand>
        <name>a divalent metal cation</name>
        <dbReference type="ChEBI" id="CHEBI:60240"/>
    </ligand>
</feature>
<feature type="binding site" evidence="3">
    <location>
        <position position="100"/>
    </location>
    <ligand>
        <name>substrate</name>
    </ligand>
</feature>
<dbReference type="InterPro" id="IPR011042">
    <property type="entry name" value="6-blade_b-propeller_TolB-like"/>
</dbReference>
<dbReference type="GO" id="GO:0019853">
    <property type="term" value="P:L-ascorbic acid biosynthetic process"/>
    <property type="evidence" value="ECO:0007669"/>
    <property type="project" value="TreeGrafter"/>
</dbReference>
<name>A0A840QKH8_9PSEU</name>
<dbReference type="PANTHER" id="PTHR10907">
    <property type="entry name" value="REGUCALCIN"/>
    <property type="match status" value="1"/>
</dbReference>
<dbReference type="RefSeq" id="WP_184731008.1">
    <property type="nucleotide sequence ID" value="NZ_JACHIW010000002.1"/>
</dbReference>
<feature type="domain" description="SMP-30/Gluconolactonase/LRE-like region" evidence="4">
    <location>
        <begin position="14"/>
        <end position="254"/>
    </location>
</feature>
<dbReference type="GO" id="GO:0004341">
    <property type="term" value="F:gluconolactonase activity"/>
    <property type="evidence" value="ECO:0007669"/>
    <property type="project" value="TreeGrafter"/>
</dbReference>
<dbReference type="InterPro" id="IPR005511">
    <property type="entry name" value="SMP-30"/>
</dbReference>